<accession>A0ABW2L799</accession>
<organism evidence="1 2">
    <name type="scientific">Haloferula chungangensis</name>
    <dbReference type="NCBI Taxonomy" id="1048331"/>
    <lineage>
        <taxon>Bacteria</taxon>
        <taxon>Pseudomonadati</taxon>
        <taxon>Verrucomicrobiota</taxon>
        <taxon>Verrucomicrobiia</taxon>
        <taxon>Verrucomicrobiales</taxon>
        <taxon>Verrucomicrobiaceae</taxon>
        <taxon>Haloferula</taxon>
    </lineage>
</organism>
<dbReference type="RefSeq" id="WP_379713299.1">
    <property type="nucleotide sequence ID" value="NZ_JBHTBS010000007.1"/>
</dbReference>
<reference evidence="2" key="1">
    <citation type="journal article" date="2019" name="Int. J. Syst. Evol. Microbiol.">
        <title>The Global Catalogue of Microorganisms (GCM) 10K type strain sequencing project: providing services to taxonomists for standard genome sequencing and annotation.</title>
        <authorList>
            <consortium name="The Broad Institute Genomics Platform"/>
            <consortium name="The Broad Institute Genome Sequencing Center for Infectious Disease"/>
            <person name="Wu L."/>
            <person name="Ma J."/>
        </authorList>
    </citation>
    <scope>NUCLEOTIDE SEQUENCE [LARGE SCALE GENOMIC DNA]</scope>
    <source>
        <strain evidence="2">CGMCC 4.1467</strain>
    </source>
</reference>
<sequence length="102" mass="11169">MRTPILLRTTLTCLAFQACHSVSVVHVSDTRGNPIQGAVIHTMPASMDSPEIRTDGDGFAEVPESIPPVDWVQVSKEGYLESDQKTLTVENPLRVTLEPLEP</sequence>
<dbReference type="SUPFAM" id="SSF49464">
    <property type="entry name" value="Carboxypeptidase regulatory domain-like"/>
    <property type="match status" value="1"/>
</dbReference>
<dbReference type="Gene3D" id="2.60.40.1120">
    <property type="entry name" value="Carboxypeptidase-like, regulatory domain"/>
    <property type="match status" value="1"/>
</dbReference>
<keyword evidence="2" id="KW-1185">Reference proteome</keyword>
<proteinExistence type="predicted"/>
<comment type="caution">
    <text evidence="1">The sequence shown here is derived from an EMBL/GenBank/DDBJ whole genome shotgun (WGS) entry which is preliminary data.</text>
</comment>
<evidence type="ECO:0000313" key="2">
    <source>
        <dbReference type="Proteomes" id="UP001596472"/>
    </source>
</evidence>
<evidence type="ECO:0000313" key="1">
    <source>
        <dbReference type="EMBL" id="MFC7338227.1"/>
    </source>
</evidence>
<dbReference type="EMBL" id="JBHTBS010000007">
    <property type="protein sequence ID" value="MFC7338227.1"/>
    <property type="molecule type" value="Genomic_DNA"/>
</dbReference>
<gene>
    <name evidence="1" type="ORF">ACFQY0_13620</name>
</gene>
<dbReference type="PROSITE" id="PS51257">
    <property type="entry name" value="PROKAR_LIPOPROTEIN"/>
    <property type="match status" value="1"/>
</dbReference>
<dbReference type="InterPro" id="IPR008969">
    <property type="entry name" value="CarboxyPept-like_regulatory"/>
</dbReference>
<name>A0ABW2L799_9BACT</name>
<dbReference type="Proteomes" id="UP001596472">
    <property type="component" value="Unassembled WGS sequence"/>
</dbReference>
<protein>
    <submittedName>
        <fullName evidence="1">Carboxypeptidase-like regulatory domain-containing protein</fullName>
    </submittedName>
</protein>